<dbReference type="RefSeq" id="WP_078483468.1">
    <property type="nucleotide sequence ID" value="NZ_MPRL01000024.1"/>
</dbReference>
<dbReference type="EMBL" id="MPRL01000024">
    <property type="protein sequence ID" value="OOZ40484.1"/>
    <property type="molecule type" value="Genomic_DNA"/>
</dbReference>
<evidence type="ECO:0000256" key="1">
    <source>
        <dbReference type="ARBA" id="ARBA00006814"/>
    </source>
</evidence>
<dbReference type="SUPFAM" id="SSF53163">
    <property type="entry name" value="HybD-like"/>
    <property type="match status" value="1"/>
</dbReference>
<keyword evidence="4" id="KW-0378">Hydrolase</keyword>
<evidence type="ECO:0000256" key="4">
    <source>
        <dbReference type="ARBA" id="ARBA00022801"/>
    </source>
</evidence>
<sequence length="162" mass="17239">MKTLVLGIGNTLLTDEGAGIHVLDYLREKLPEPDGVTYLDGGTLSFTLAGAVEDADNLIVIDAAQLKQQPGTVDCKVDGEMDAFLGSCKRSVHEVGLLDLLDIARLTDTLPTRRALVAIQPDVIDWGEAPTDAVAAAIPQAAQHIMDLMAQWQVTGDTNDGM</sequence>
<dbReference type="InterPro" id="IPR000671">
    <property type="entry name" value="Peptidase_A31"/>
</dbReference>
<gene>
    <name evidence="5" type="ORF">BOW53_07490</name>
</gene>
<dbReference type="NCBIfam" id="TIGR00072">
    <property type="entry name" value="hydrog_prot"/>
    <property type="match status" value="1"/>
</dbReference>
<comment type="similarity">
    <text evidence="1">Belongs to the peptidase A31 family.</text>
</comment>
<dbReference type="GO" id="GO:0008047">
    <property type="term" value="F:enzyme activator activity"/>
    <property type="evidence" value="ECO:0007669"/>
    <property type="project" value="InterPro"/>
</dbReference>
<evidence type="ECO:0000256" key="2">
    <source>
        <dbReference type="ARBA" id="ARBA00022670"/>
    </source>
</evidence>
<reference evidence="5 6" key="1">
    <citation type="submission" date="2016-11" db="EMBL/GenBank/DDBJ databases">
        <title>Mixed transmission modes and dynamic genome evolution in an obligate animal-bacterial symbiosis.</title>
        <authorList>
            <person name="Russell S.L."/>
            <person name="Corbett-Detig R.B."/>
            <person name="Cavanaugh C.M."/>
        </authorList>
    </citation>
    <scope>NUCLEOTIDE SEQUENCE [LARGE SCALE GENOMIC DNA]</scope>
    <source>
        <strain evidence="5">Sveles-Q1</strain>
    </source>
</reference>
<dbReference type="PANTHER" id="PTHR30302:SF1">
    <property type="entry name" value="HYDROGENASE 2 MATURATION PROTEASE"/>
    <property type="match status" value="1"/>
</dbReference>
<name>A0A1T2L605_9GAMM</name>
<dbReference type="InterPro" id="IPR023430">
    <property type="entry name" value="Pept_HybD-like_dom_sf"/>
</dbReference>
<evidence type="ECO:0000313" key="5">
    <source>
        <dbReference type="EMBL" id="OOZ40484.1"/>
    </source>
</evidence>
<evidence type="ECO:0000256" key="3">
    <source>
        <dbReference type="ARBA" id="ARBA00022750"/>
    </source>
</evidence>
<keyword evidence="2" id="KW-0645">Protease</keyword>
<dbReference type="AlphaFoldDB" id="A0A1T2L605"/>
<accession>A0A1T2L605</accession>
<dbReference type="PRINTS" id="PR00446">
    <property type="entry name" value="HYDRGNUPTAKE"/>
</dbReference>
<dbReference type="Gene3D" id="3.40.50.1450">
    <property type="entry name" value="HybD-like"/>
    <property type="match status" value="1"/>
</dbReference>
<comment type="caution">
    <text evidence="5">The sequence shown here is derived from an EMBL/GenBank/DDBJ whole genome shotgun (WGS) entry which is preliminary data.</text>
</comment>
<dbReference type="Proteomes" id="UP000191110">
    <property type="component" value="Unassembled WGS sequence"/>
</dbReference>
<keyword evidence="6" id="KW-1185">Reference proteome</keyword>
<keyword evidence="3" id="KW-0064">Aspartyl protease</keyword>
<dbReference type="OrthoDB" id="9792731at2"/>
<proteinExistence type="inferred from homology"/>
<evidence type="ECO:0000313" key="6">
    <source>
        <dbReference type="Proteomes" id="UP000191110"/>
    </source>
</evidence>
<dbReference type="GO" id="GO:0016485">
    <property type="term" value="P:protein processing"/>
    <property type="evidence" value="ECO:0007669"/>
    <property type="project" value="TreeGrafter"/>
</dbReference>
<dbReference type="GO" id="GO:0004190">
    <property type="term" value="F:aspartic-type endopeptidase activity"/>
    <property type="evidence" value="ECO:0007669"/>
    <property type="project" value="UniProtKB-KW"/>
</dbReference>
<dbReference type="Pfam" id="PF01750">
    <property type="entry name" value="HycI"/>
    <property type="match status" value="1"/>
</dbReference>
<dbReference type="CDD" id="cd06062">
    <property type="entry name" value="H2MP_MemB-H2up"/>
    <property type="match status" value="1"/>
</dbReference>
<organism evidence="5 6">
    <name type="scientific">Solemya pervernicosa gill symbiont</name>
    <dbReference type="NCBI Taxonomy" id="642797"/>
    <lineage>
        <taxon>Bacteria</taxon>
        <taxon>Pseudomonadati</taxon>
        <taxon>Pseudomonadota</taxon>
        <taxon>Gammaproteobacteria</taxon>
        <taxon>sulfur-oxidizing symbionts</taxon>
    </lineage>
</organism>
<protein>
    <submittedName>
        <fullName evidence="5">Peptidase M52</fullName>
    </submittedName>
</protein>
<dbReference type="PANTHER" id="PTHR30302">
    <property type="entry name" value="HYDROGENASE 1 MATURATION PROTEASE"/>
    <property type="match status" value="1"/>
</dbReference>